<evidence type="ECO:0000313" key="1">
    <source>
        <dbReference type="EMBL" id="MBC8598379.1"/>
    </source>
</evidence>
<evidence type="ECO:0000313" key="2">
    <source>
        <dbReference type="Proteomes" id="UP000647491"/>
    </source>
</evidence>
<reference evidence="1 2" key="1">
    <citation type="submission" date="2020-08" db="EMBL/GenBank/DDBJ databases">
        <title>Genome public.</title>
        <authorList>
            <person name="Liu C."/>
            <person name="Sun Q."/>
        </authorList>
    </citation>
    <scope>NUCLEOTIDE SEQUENCE [LARGE SCALE GENOMIC DNA]</scope>
    <source>
        <strain evidence="1 2">BX10</strain>
    </source>
</reference>
<dbReference type="Pfam" id="PF07873">
    <property type="entry name" value="YabP"/>
    <property type="match status" value="1"/>
</dbReference>
<sequence length="85" mass="9739">MNGLAESLGLPLDASRGETILTFVGRSMVRIENYRSILVYSDTYLKIQAGKYRLSIDGRNLRIRYYDKDEMEITGNIDAIGFDER</sequence>
<protein>
    <submittedName>
        <fullName evidence="1">YabP/YqfC family sporulation protein</fullName>
    </submittedName>
</protein>
<keyword evidence="2" id="KW-1185">Reference proteome</keyword>
<dbReference type="Proteomes" id="UP000647491">
    <property type="component" value="Unassembled WGS sequence"/>
</dbReference>
<dbReference type="InterPro" id="IPR022476">
    <property type="entry name" value="Spore_YabP/YqfC"/>
</dbReference>
<gene>
    <name evidence="1" type="ORF">H8708_03895</name>
</gene>
<comment type="caution">
    <text evidence="1">The sequence shown here is derived from an EMBL/GenBank/DDBJ whole genome shotgun (WGS) entry which is preliminary data.</text>
</comment>
<organism evidence="1 2">
    <name type="scientific">Enterocloster hominis</name>
    <name type="common">ex Liu et al. 2021</name>
    <dbReference type="NCBI Taxonomy" id="2763663"/>
    <lineage>
        <taxon>Bacteria</taxon>
        <taxon>Bacillati</taxon>
        <taxon>Bacillota</taxon>
        <taxon>Clostridia</taxon>
        <taxon>Lachnospirales</taxon>
        <taxon>Lachnospiraceae</taxon>
        <taxon>Enterocloster</taxon>
    </lineage>
</organism>
<accession>A0ABR7NQM3</accession>
<name>A0ABR7NQM3_9FIRM</name>
<proteinExistence type="predicted"/>
<dbReference type="EMBL" id="JACRTJ010000009">
    <property type="protein sequence ID" value="MBC8598379.1"/>
    <property type="molecule type" value="Genomic_DNA"/>
</dbReference>